<feature type="compositionally biased region" description="Polar residues" evidence="4">
    <location>
        <begin position="90"/>
        <end position="103"/>
    </location>
</feature>
<name>A0A7S0D8L0_9EUKA</name>
<keyword evidence="1" id="KW-0677">Repeat</keyword>
<feature type="repeat" description="ANK" evidence="3">
    <location>
        <begin position="215"/>
        <end position="247"/>
    </location>
</feature>
<evidence type="ECO:0000256" key="3">
    <source>
        <dbReference type="PROSITE-ProRule" id="PRU00023"/>
    </source>
</evidence>
<evidence type="ECO:0000313" key="5">
    <source>
        <dbReference type="EMBL" id="CAD8446539.1"/>
    </source>
</evidence>
<dbReference type="Pfam" id="PF00023">
    <property type="entry name" value="Ank"/>
    <property type="match status" value="1"/>
</dbReference>
<dbReference type="PANTHER" id="PTHR24171">
    <property type="entry name" value="ANKYRIN REPEAT DOMAIN-CONTAINING PROTEIN 39-RELATED"/>
    <property type="match status" value="1"/>
</dbReference>
<sequence>MAPWKIPQVWFVCGKIDLLRQMKANERDRKTGRKLKKKVIVKVEFENPQGDYDRTYGAYGTYGTDGTDGADRTHGSYRSNTYALNHGGNAVTQSQSHAKTNTKQNRHFSRKASEMLLTFALEVRLPVLKKALRQGADVNVKGGPWGGTPLIYVCGSSVSKKRNEAAVFLCESKADVNSRDKDGFTALIHASCMKDINLIHTLLNAKADVNKTCRKGNSPLMYGCSLGELYVVRELLKGGADVNKMNKNRDDAFTIAAANAHLDILRSLDELGLPSLQTYIRLDRYIVNYESDEWVRVHVQRLRVRRIAGVLNRDLPNLSRLHKDVIYAAHPVRSKSKGAKGRKKKKAKCLLM</sequence>
<proteinExistence type="predicted"/>
<evidence type="ECO:0000256" key="1">
    <source>
        <dbReference type="ARBA" id="ARBA00022737"/>
    </source>
</evidence>
<dbReference type="Pfam" id="PF12796">
    <property type="entry name" value="Ank_2"/>
    <property type="match status" value="1"/>
</dbReference>
<dbReference type="PROSITE" id="PS50297">
    <property type="entry name" value="ANK_REP_REGION"/>
    <property type="match status" value="1"/>
</dbReference>
<reference evidence="5" key="1">
    <citation type="submission" date="2021-01" db="EMBL/GenBank/DDBJ databases">
        <authorList>
            <person name="Corre E."/>
            <person name="Pelletier E."/>
            <person name="Niang G."/>
            <person name="Scheremetjew M."/>
            <person name="Finn R."/>
            <person name="Kale V."/>
            <person name="Holt S."/>
            <person name="Cochrane G."/>
            <person name="Meng A."/>
            <person name="Brown T."/>
            <person name="Cohen L."/>
        </authorList>
    </citation>
    <scope>NUCLEOTIDE SEQUENCE</scope>
    <source>
        <strain evidence="5">CCMP2058</strain>
    </source>
</reference>
<dbReference type="AlphaFoldDB" id="A0A7S0D8L0"/>
<organism evidence="5">
    <name type="scientific">Amorphochlora amoebiformis</name>
    <dbReference type="NCBI Taxonomy" id="1561963"/>
    <lineage>
        <taxon>Eukaryota</taxon>
        <taxon>Sar</taxon>
        <taxon>Rhizaria</taxon>
        <taxon>Cercozoa</taxon>
        <taxon>Chlorarachniophyceae</taxon>
        <taxon>Amorphochlora</taxon>
    </lineage>
</organism>
<gene>
    <name evidence="5" type="ORF">LAMO00422_LOCUS8659</name>
</gene>
<feature type="region of interest" description="Disordered" evidence="4">
    <location>
        <begin position="86"/>
        <end position="106"/>
    </location>
</feature>
<dbReference type="InterPro" id="IPR002110">
    <property type="entry name" value="Ankyrin_rpt"/>
</dbReference>
<protein>
    <submittedName>
        <fullName evidence="5">Uncharacterized protein</fullName>
    </submittedName>
</protein>
<dbReference type="Gene3D" id="1.25.40.20">
    <property type="entry name" value="Ankyrin repeat-containing domain"/>
    <property type="match status" value="1"/>
</dbReference>
<dbReference type="SMART" id="SM00248">
    <property type="entry name" value="ANK"/>
    <property type="match status" value="4"/>
</dbReference>
<evidence type="ECO:0000256" key="2">
    <source>
        <dbReference type="ARBA" id="ARBA00023043"/>
    </source>
</evidence>
<accession>A0A7S0D8L0</accession>
<dbReference type="InterPro" id="IPR036770">
    <property type="entry name" value="Ankyrin_rpt-contain_sf"/>
</dbReference>
<dbReference type="SUPFAM" id="SSF48403">
    <property type="entry name" value="Ankyrin repeat"/>
    <property type="match status" value="1"/>
</dbReference>
<dbReference type="EMBL" id="HBEM01012471">
    <property type="protein sequence ID" value="CAD8446539.1"/>
    <property type="molecule type" value="Transcribed_RNA"/>
</dbReference>
<evidence type="ECO:0000256" key="4">
    <source>
        <dbReference type="SAM" id="MobiDB-lite"/>
    </source>
</evidence>
<keyword evidence="2 3" id="KW-0040">ANK repeat</keyword>
<dbReference type="PROSITE" id="PS50088">
    <property type="entry name" value="ANK_REPEAT"/>
    <property type="match status" value="1"/>
</dbReference>